<dbReference type="PROSITE" id="PS51029">
    <property type="entry name" value="MADF"/>
    <property type="match status" value="1"/>
</dbReference>
<dbReference type="GeneID" id="106013315"/>
<sequence>MDNEKLLKAIQERRILYDKTDPKHSDREWLQREWEAVAEELNVEVDAAKKRWAYLRDYFRKQHRVLELVKIGRAPSRKKRWPLFDSMSFLLPYSKPININIDDDFDFCDAVSEGSITTDCDDENDNDDEESFKRPDTGTRSTHLMSKKRKAPSADFEGECISVDTSQKPLVDEQDENEHFLKSILPMMKTLEQLEAMEFRHEVQGLLIQYIKRARLQLPSEHTATASASSIVIKQE</sequence>
<keyword evidence="1" id="KW-0539">Nucleus</keyword>
<dbReference type="RefSeq" id="XP_012944147.1">
    <property type="nucleotide sequence ID" value="XM_013088693.2"/>
</dbReference>
<feature type="domain" description="BESS" evidence="4">
    <location>
        <begin position="174"/>
        <end position="213"/>
    </location>
</feature>
<dbReference type="PROSITE" id="PS51031">
    <property type="entry name" value="BESS"/>
    <property type="match status" value="1"/>
</dbReference>
<dbReference type="Pfam" id="PF10545">
    <property type="entry name" value="MADF_DNA_bdg"/>
    <property type="match status" value="1"/>
</dbReference>
<feature type="domain" description="MADF" evidence="3">
    <location>
        <begin position="5"/>
        <end position="95"/>
    </location>
</feature>
<comment type="subcellular location">
    <subcellularLocation>
        <location evidence="1">Nucleus</location>
    </subcellularLocation>
</comment>
<dbReference type="InterPro" id="IPR006578">
    <property type="entry name" value="MADF-dom"/>
</dbReference>
<dbReference type="Pfam" id="PF02944">
    <property type="entry name" value="BESS"/>
    <property type="match status" value="1"/>
</dbReference>
<dbReference type="InterPro" id="IPR004210">
    <property type="entry name" value="BESS_motif"/>
</dbReference>
<proteinExistence type="predicted"/>
<dbReference type="PANTHER" id="PTHR12243:SF67">
    <property type="entry name" value="COREPRESSOR OF PANGOLIN, ISOFORM A-RELATED"/>
    <property type="match status" value="1"/>
</dbReference>
<dbReference type="SMART" id="SM00595">
    <property type="entry name" value="MADF"/>
    <property type="match status" value="1"/>
</dbReference>
<keyword evidence="5" id="KW-1185">Reference proteome</keyword>
<reference evidence="6" key="1">
    <citation type="submission" date="2025-08" db="UniProtKB">
        <authorList>
            <consortium name="RefSeq"/>
        </authorList>
    </citation>
    <scope>IDENTIFICATION</scope>
</reference>
<gene>
    <name evidence="6" type="primary">LOC106013315</name>
</gene>
<organism evidence="5 6">
    <name type="scientific">Aplysia californica</name>
    <name type="common">California sea hare</name>
    <dbReference type="NCBI Taxonomy" id="6500"/>
    <lineage>
        <taxon>Eukaryota</taxon>
        <taxon>Metazoa</taxon>
        <taxon>Spiralia</taxon>
        <taxon>Lophotrochozoa</taxon>
        <taxon>Mollusca</taxon>
        <taxon>Gastropoda</taxon>
        <taxon>Heterobranchia</taxon>
        <taxon>Euthyneura</taxon>
        <taxon>Tectipleura</taxon>
        <taxon>Aplysiida</taxon>
        <taxon>Aplysioidea</taxon>
        <taxon>Aplysiidae</taxon>
        <taxon>Aplysia</taxon>
    </lineage>
</organism>
<dbReference type="InterPro" id="IPR039353">
    <property type="entry name" value="TF_Adf1"/>
</dbReference>
<evidence type="ECO:0000256" key="1">
    <source>
        <dbReference type="PROSITE-ProRule" id="PRU00371"/>
    </source>
</evidence>
<dbReference type="PANTHER" id="PTHR12243">
    <property type="entry name" value="MADF DOMAIN TRANSCRIPTION FACTOR"/>
    <property type="match status" value="1"/>
</dbReference>
<feature type="region of interest" description="Disordered" evidence="2">
    <location>
        <begin position="116"/>
        <end position="149"/>
    </location>
</feature>
<feature type="compositionally biased region" description="Acidic residues" evidence="2">
    <location>
        <begin position="119"/>
        <end position="130"/>
    </location>
</feature>
<dbReference type="Proteomes" id="UP000694888">
    <property type="component" value="Unplaced"/>
</dbReference>
<evidence type="ECO:0000259" key="3">
    <source>
        <dbReference type="PROSITE" id="PS51029"/>
    </source>
</evidence>
<name>A0ABM1AAT7_APLCA</name>
<evidence type="ECO:0000313" key="6">
    <source>
        <dbReference type="RefSeq" id="XP_012944147.1"/>
    </source>
</evidence>
<evidence type="ECO:0000259" key="4">
    <source>
        <dbReference type="PROSITE" id="PS51031"/>
    </source>
</evidence>
<evidence type="ECO:0000256" key="2">
    <source>
        <dbReference type="SAM" id="MobiDB-lite"/>
    </source>
</evidence>
<protein>
    <submittedName>
        <fullName evidence="6">Uncharacterized protein LOC106013315</fullName>
    </submittedName>
</protein>
<evidence type="ECO:0000313" key="5">
    <source>
        <dbReference type="Proteomes" id="UP000694888"/>
    </source>
</evidence>
<accession>A0ABM1AAT7</accession>